<evidence type="ECO:0000313" key="7">
    <source>
        <dbReference type="EMBL" id="GAA3610536.1"/>
    </source>
</evidence>
<dbReference type="InterPro" id="IPR001647">
    <property type="entry name" value="HTH_TetR"/>
</dbReference>
<dbReference type="InterPro" id="IPR009057">
    <property type="entry name" value="Homeodomain-like_sf"/>
</dbReference>
<dbReference type="Pfam" id="PF13305">
    <property type="entry name" value="TetR_C_33"/>
    <property type="match status" value="1"/>
</dbReference>
<keyword evidence="3" id="KW-0804">Transcription</keyword>
<dbReference type="Pfam" id="PF00440">
    <property type="entry name" value="TetR_N"/>
    <property type="match status" value="1"/>
</dbReference>
<dbReference type="PANTHER" id="PTHR30055">
    <property type="entry name" value="HTH-TYPE TRANSCRIPTIONAL REGULATOR RUTR"/>
    <property type="match status" value="1"/>
</dbReference>
<feature type="region of interest" description="Disordered" evidence="5">
    <location>
        <begin position="182"/>
        <end position="201"/>
    </location>
</feature>
<dbReference type="InterPro" id="IPR025996">
    <property type="entry name" value="MT1864/Rv1816-like_C"/>
</dbReference>
<evidence type="ECO:0000256" key="4">
    <source>
        <dbReference type="PROSITE-ProRule" id="PRU00335"/>
    </source>
</evidence>
<keyword evidence="8" id="KW-1185">Reference proteome</keyword>
<evidence type="ECO:0000256" key="1">
    <source>
        <dbReference type="ARBA" id="ARBA00023015"/>
    </source>
</evidence>
<dbReference type="Proteomes" id="UP001501490">
    <property type="component" value="Unassembled WGS sequence"/>
</dbReference>
<dbReference type="EMBL" id="BAABAB010000006">
    <property type="protein sequence ID" value="GAA3610536.1"/>
    <property type="molecule type" value="Genomic_DNA"/>
</dbReference>
<keyword evidence="1" id="KW-0805">Transcription regulation</keyword>
<evidence type="ECO:0000313" key="8">
    <source>
        <dbReference type="Proteomes" id="UP001501490"/>
    </source>
</evidence>
<proteinExistence type="predicted"/>
<comment type="caution">
    <text evidence="7">The sequence shown here is derived from an EMBL/GenBank/DDBJ whole genome shotgun (WGS) entry which is preliminary data.</text>
</comment>
<evidence type="ECO:0000256" key="3">
    <source>
        <dbReference type="ARBA" id="ARBA00023163"/>
    </source>
</evidence>
<keyword evidence="2 4" id="KW-0238">DNA-binding</keyword>
<dbReference type="SUPFAM" id="SSF46689">
    <property type="entry name" value="Homeodomain-like"/>
    <property type="match status" value="1"/>
</dbReference>
<feature type="region of interest" description="Disordered" evidence="5">
    <location>
        <begin position="1"/>
        <end position="21"/>
    </location>
</feature>
<protein>
    <submittedName>
        <fullName evidence="7">TetR/AcrR family transcriptional regulator C-terminal domain-containing protein</fullName>
    </submittedName>
</protein>
<dbReference type="PROSITE" id="PS50977">
    <property type="entry name" value="HTH_TETR_2"/>
    <property type="match status" value="1"/>
</dbReference>
<feature type="compositionally biased region" description="Basic and acidic residues" evidence="5">
    <location>
        <begin position="1"/>
        <end position="15"/>
    </location>
</feature>
<dbReference type="Gene3D" id="1.10.10.60">
    <property type="entry name" value="Homeodomain-like"/>
    <property type="match status" value="1"/>
</dbReference>
<evidence type="ECO:0000256" key="5">
    <source>
        <dbReference type="SAM" id="MobiDB-lite"/>
    </source>
</evidence>
<feature type="domain" description="HTH tetR-type" evidence="6">
    <location>
        <begin position="22"/>
        <end position="82"/>
    </location>
</feature>
<dbReference type="Gene3D" id="1.10.357.10">
    <property type="entry name" value="Tetracycline Repressor, domain 2"/>
    <property type="match status" value="1"/>
</dbReference>
<feature type="DNA-binding region" description="H-T-H motif" evidence="4">
    <location>
        <begin position="45"/>
        <end position="64"/>
    </location>
</feature>
<dbReference type="InterPro" id="IPR050109">
    <property type="entry name" value="HTH-type_TetR-like_transc_reg"/>
</dbReference>
<sequence>MVERGRDVTGRHHPDAPGSADRLSRDLIVQAAISSIDRRGAQGLTMRGLGQDLGVEAMALYRYVTGREDLLEAVIAKLLGGVRQSLDHRLTESWQGYLQALAHRIRAIATDHPGAFPLIATRHPAAPWLRPPLRSLELVEDFLDTLLRHGLTEGQVVGAYRGFTSFLLGTLLLEVAQRGAESSPIEEPLDEGHAQIPNDDGRLDLSETTTILRFRDLLSEDRSAEEFEVALETLLDRLELDLSQ</sequence>
<name>A0ABP6ZIN8_9ACTN</name>
<accession>A0ABP6ZIN8</accession>
<dbReference type="PANTHER" id="PTHR30055:SF151">
    <property type="entry name" value="TRANSCRIPTIONAL REGULATORY PROTEIN"/>
    <property type="match status" value="1"/>
</dbReference>
<dbReference type="SUPFAM" id="SSF48498">
    <property type="entry name" value="Tetracyclin repressor-like, C-terminal domain"/>
    <property type="match status" value="1"/>
</dbReference>
<dbReference type="InterPro" id="IPR036271">
    <property type="entry name" value="Tet_transcr_reg_TetR-rel_C_sf"/>
</dbReference>
<organism evidence="7 8">
    <name type="scientific">Microlunatus ginsengisoli</name>
    <dbReference type="NCBI Taxonomy" id="363863"/>
    <lineage>
        <taxon>Bacteria</taxon>
        <taxon>Bacillati</taxon>
        <taxon>Actinomycetota</taxon>
        <taxon>Actinomycetes</taxon>
        <taxon>Propionibacteriales</taxon>
        <taxon>Propionibacteriaceae</taxon>
        <taxon>Microlunatus</taxon>
    </lineage>
</organism>
<evidence type="ECO:0000256" key="2">
    <source>
        <dbReference type="ARBA" id="ARBA00023125"/>
    </source>
</evidence>
<gene>
    <name evidence="7" type="ORF">GCM10022236_10280</name>
</gene>
<reference evidence="8" key="1">
    <citation type="journal article" date="2019" name="Int. J. Syst. Evol. Microbiol.">
        <title>The Global Catalogue of Microorganisms (GCM) 10K type strain sequencing project: providing services to taxonomists for standard genome sequencing and annotation.</title>
        <authorList>
            <consortium name="The Broad Institute Genomics Platform"/>
            <consortium name="The Broad Institute Genome Sequencing Center for Infectious Disease"/>
            <person name="Wu L."/>
            <person name="Ma J."/>
        </authorList>
    </citation>
    <scope>NUCLEOTIDE SEQUENCE [LARGE SCALE GENOMIC DNA]</scope>
    <source>
        <strain evidence="8">JCM 16929</strain>
    </source>
</reference>
<evidence type="ECO:0000259" key="6">
    <source>
        <dbReference type="PROSITE" id="PS50977"/>
    </source>
</evidence>